<evidence type="ECO:0000256" key="1">
    <source>
        <dbReference type="SAM" id="MobiDB-lite"/>
    </source>
</evidence>
<gene>
    <name evidence="2" type="ORF">V5R04_01495</name>
</gene>
<evidence type="ECO:0000313" key="2">
    <source>
        <dbReference type="EMBL" id="XBH21929.1"/>
    </source>
</evidence>
<reference evidence="2" key="1">
    <citation type="submission" date="2024-02" db="EMBL/GenBank/DDBJ databases">
        <title>Tomenella chthoni gen. nov. sp. nov., a member of the family Jonesiaceae isolated from bat guano.</title>
        <authorList>
            <person name="Miller S.L."/>
            <person name="King J."/>
            <person name="Sankaranarayanan K."/>
            <person name="Lawson P.A."/>
        </authorList>
    </citation>
    <scope>NUCLEOTIDE SEQUENCE</scope>
    <source>
        <strain evidence="2">BS-20</strain>
    </source>
</reference>
<feature type="region of interest" description="Disordered" evidence="1">
    <location>
        <begin position="155"/>
        <end position="181"/>
    </location>
</feature>
<accession>A0AAU7DW38</accession>
<sequence>MSGLEIKGYLIRERRRSGGHQAASRLQLLRNSGALHKPHGSATKQPKNVWAGAAEALAGVDPVETNEGLRAALIGARDHGWGSEHGRVVIASLIHMAPRQFAAIHKRRIAIEDFEERKLDTLSAAWEVVNAQADTLIAARKPWAMLTTIVARQTAQTDEENSVQETDSTDPHVFPEQGIRPGEGIDEEVTIGIDDFDQNLSRLVEALIAAGMSETLAWAGTGRIASLAVVEKSRRHTVAARDYKLEALGGTPEAARMWMNVLAGSRRGAQSGIITTTDDELAQIAQEIVIELSQAA</sequence>
<name>A0AAU7DW38_9MICO</name>
<dbReference type="AlphaFoldDB" id="A0AAU7DW38"/>
<proteinExistence type="predicted"/>
<dbReference type="EMBL" id="CP146203">
    <property type="protein sequence ID" value="XBH21929.1"/>
    <property type="molecule type" value="Genomic_DNA"/>
</dbReference>
<organism evidence="2">
    <name type="scientific">Jonesiaceae bacterium BS-20</name>
    <dbReference type="NCBI Taxonomy" id="3120821"/>
    <lineage>
        <taxon>Bacteria</taxon>
        <taxon>Bacillati</taxon>
        <taxon>Actinomycetota</taxon>
        <taxon>Actinomycetes</taxon>
        <taxon>Micrococcales</taxon>
        <taxon>Jonesiaceae</taxon>
    </lineage>
</organism>
<protein>
    <submittedName>
        <fullName evidence="2">Uncharacterized protein</fullName>
    </submittedName>
</protein>